<keyword evidence="4" id="KW-1185">Reference proteome</keyword>
<dbReference type="Gene3D" id="3.40.50.2000">
    <property type="entry name" value="Glycogen Phosphorylase B"/>
    <property type="match status" value="2"/>
</dbReference>
<feature type="domain" description="Glycosyltransferase subfamily 4-like N-terminal" evidence="2">
    <location>
        <begin position="16"/>
        <end position="204"/>
    </location>
</feature>
<dbReference type="PATRIC" id="fig|1203610.3.peg.4789"/>
<dbReference type="PANTHER" id="PTHR12526:SF628">
    <property type="entry name" value="MANNOSYLGLUCOSYLGLYCERATE SYNTHASE"/>
    <property type="match status" value="1"/>
</dbReference>
<organism evidence="3 4">
    <name type="scientific">Parabacteroides gordonii MS-1 = DSM 23371</name>
    <dbReference type="NCBI Taxonomy" id="1203610"/>
    <lineage>
        <taxon>Bacteria</taxon>
        <taxon>Pseudomonadati</taxon>
        <taxon>Bacteroidota</taxon>
        <taxon>Bacteroidia</taxon>
        <taxon>Bacteroidales</taxon>
        <taxon>Tannerellaceae</taxon>
        <taxon>Parabacteroides</taxon>
    </lineage>
</organism>
<dbReference type="STRING" id="1203610.HMPREF1536_04697"/>
<dbReference type="PANTHER" id="PTHR12526">
    <property type="entry name" value="GLYCOSYLTRANSFERASE"/>
    <property type="match status" value="1"/>
</dbReference>
<sequence length="396" mass="45751">MNILFYNTYPIDPEHGGTERVTDLVAHYLKSIGYTIYYLVRVDMGKSLENADIRTFFLPDSARGDSPENISFLDQLLEKLQIDILINQDVWNDDVYLCNHKVLTTETKIVSTIHTSIDSGFRNFNELCKLEYSWSSPVLSTRSLLRRIRLPYFKKRIYRLKKKKMNFMYRYTDTIVVLSPQYIDEFEELIGISSSSKIVSIPNPLTFSNIEVRTMDQKENCILFVGRLSYPEKRVDRLLYIWHKIQNRLPGWKLELVGDGKERRDLEILAEKLGLNNVFFHGYQSPLAYYAKAKIVSLVSNFEGFNMFILEGMQNGCVPISFSSFAAVTDAITDGENGYLIEPFDLDTYAEKLYELASNPSLLSKMQSNAVRAVEQYSIEKIGPEWLGLFQSLLNK</sequence>
<evidence type="ECO:0000259" key="1">
    <source>
        <dbReference type="Pfam" id="PF00534"/>
    </source>
</evidence>
<dbReference type="HOGENOM" id="CLU_009583_0_0_10"/>
<feature type="domain" description="Glycosyl transferase family 1" evidence="1">
    <location>
        <begin position="214"/>
        <end position="370"/>
    </location>
</feature>
<dbReference type="EMBL" id="AQHW01000026">
    <property type="protein sequence ID" value="KKB48536.1"/>
    <property type="molecule type" value="Genomic_DNA"/>
</dbReference>
<dbReference type="Proteomes" id="UP000033035">
    <property type="component" value="Unassembled WGS sequence"/>
</dbReference>
<dbReference type="InterPro" id="IPR001296">
    <property type="entry name" value="Glyco_trans_1"/>
</dbReference>
<evidence type="ECO:0000259" key="2">
    <source>
        <dbReference type="Pfam" id="PF13439"/>
    </source>
</evidence>
<evidence type="ECO:0008006" key="5">
    <source>
        <dbReference type="Google" id="ProtNLM"/>
    </source>
</evidence>
<dbReference type="SUPFAM" id="SSF53756">
    <property type="entry name" value="UDP-Glycosyltransferase/glycogen phosphorylase"/>
    <property type="match status" value="1"/>
</dbReference>
<name>A0A0F5ISM0_9BACT</name>
<dbReference type="Pfam" id="PF13439">
    <property type="entry name" value="Glyco_transf_4"/>
    <property type="match status" value="1"/>
</dbReference>
<accession>A0A0F5ISM0</accession>
<evidence type="ECO:0000313" key="3">
    <source>
        <dbReference type="EMBL" id="KKB48536.1"/>
    </source>
</evidence>
<reference evidence="3 4" key="1">
    <citation type="submission" date="2013-04" db="EMBL/GenBank/DDBJ databases">
        <title>The Genome Sequence of Parabacteroides gordonii DSM 23371.</title>
        <authorList>
            <consortium name="The Broad Institute Genomics Platform"/>
            <person name="Earl A."/>
            <person name="Ward D."/>
            <person name="Feldgarden M."/>
            <person name="Gevers D."/>
            <person name="Martens E."/>
            <person name="Sakamoto M."/>
            <person name="Benno Y."/>
            <person name="Suzuki N."/>
            <person name="Matsunaga N."/>
            <person name="Koshihara K."/>
            <person name="Seki M."/>
            <person name="Komiya H."/>
            <person name="Walker B."/>
            <person name="Young S."/>
            <person name="Zeng Q."/>
            <person name="Gargeya S."/>
            <person name="Fitzgerald M."/>
            <person name="Haas B."/>
            <person name="Abouelleil A."/>
            <person name="Allen A.W."/>
            <person name="Alvarado L."/>
            <person name="Arachchi H.M."/>
            <person name="Berlin A.M."/>
            <person name="Chapman S.B."/>
            <person name="Gainer-Dewar J."/>
            <person name="Goldberg J."/>
            <person name="Griggs A."/>
            <person name="Gujja S."/>
            <person name="Hansen M."/>
            <person name="Howarth C."/>
            <person name="Imamovic A."/>
            <person name="Ireland A."/>
            <person name="Larimer J."/>
            <person name="McCowan C."/>
            <person name="Murphy C."/>
            <person name="Pearson M."/>
            <person name="Poon T.W."/>
            <person name="Priest M."/>
            <person name="Roberts A."/>
            <person name="Saif S."/>
            <person name="Shea T."/>
            <person name="Sisk P."/>
            <person name="Sykes S."/>
            <person name="Wortman J."/>
            <person name="Nusbaum C."/>
            <person name="Birren B."/>
        </authorList>
    </citation>
    <scope>NUCLEOTIDE SEQUENCE [LARGE SCALE GENOMIC DNA]</scope>
    <source>
        <strain evidence="3 4">MS-1</strain>
    </source>
</reference>
<dbReference type="InterPro" id="IPR028098">
    <property type="entry name" value="Glyco_trans_4-like_N"/>
</dbReference>
<dbReference type="GO" id="GO:0016757">
    <property type="term" value="F:glycosyltransferase activity"/>
    <property type="evidence" value="ECO:0007669"/>
    <property type="project" value="InterPro"/>
</dbReference>
<dbReference type="AlphaFoldDB" id="A0A0F5ISM0"/>
<protein>
    <recommendedName>
        <fullName evidence="5">Glycosyl transferase family 1 domain-containing protein</fullName>
    </recommendedName>
</protein>
<gene>
    <name evidence="3" type="ORF">HMPREF1536_04697</name>
</gene>
<proteinExistence type="predicted"/>
<evidence type="ECO:0000313" key="4">
    <source>
        <dbReference type="Proteomes" id="UP000033035"/>
    </source>
</evidence>
<dbReference type="Pfam" id="PF00534">
    <property type="entry name" value="Glycos_transf_1"/>
    <property type="match status" value="1"/>
</dbReference>
<comment type="caution">
    <text evidence="3">The sequence shown here is derived from an EMBL/GenBank/DDBJ whole genome shotgun (WGS) entry which is preliminary data.</text>
</comment>